<dbReference type="InterPro" id="IPR001087">
    <property type="entry name" value="GDSL"/>
</dbReference>
<dbReference type="AlphaFoldDB" id="A0AAD5SSY3"/>
<keyword evidence="1" id="KW-0378">Hydrolase</keyword>
<reference evidence="3" key="1">
    <citation type="submission" date="2020-05" db="EMBL/GenBank/DDBJ databases">
        <title>Phylogenomic resolution of chytrid fungi.</title>
        <authorList>
            <person name="Stajich J.E."/>
            <person name="Amses K."/>
            <person name="Simmons R."/>
            <person name="Seto K."/>
            <person name="Myers J."/>
            <person name="Bonds A."/>
            <person name="Quandt C.A."/>
            <person name="Barry K."/>
            <person name="Liu P."/>
            <person name="Grigoriev I."/>
            <person name="Longcore J.E."/>
            <person name="James T.Y."/>
        </authorList>
    </citation>
    <scope>NUCLEOTIDE SEQUENCE</scope>
    <source>
        <strain evidence="3">JEL0513</strain>
    </source>
</reference>
<evidence type="ECO:0000313" key="4">
    <source>
        <dbReference type="Proteomes" id="UP001211907"/>
    </source>
</evidence>
<feature type="non-terminal residue" evidence="3">
    <location>
        <position position="606"/>
    </location>
</feature>
<comment type="caution">
    <text evidence="3">The sequence shown here is derived from an EMBL/GenBank/DDBJ whole genome shotgun (WGS) entry which is preliminary data.</text>
</comment>
<dbReference type="SUPFAM" id="SSF52266">
    <property type="entry name" value="SGNH hydrolase"/>
    <property type="match status" value="1"/>
</dbReference>
<gene>
    <name evidence="3" type="ORF">HK100_004367</name>
</gene>
<dbReference type="GO" id="GO:0016788">
    <property type="term" value="F:hydrolase activity, acting on ester bonds"/>
    <property type="evidence" value="ECO:0007669"/>
    <property type="project" value="InterPro"/>
</dbReference>
<evidence type="ECO:0000256" key="2">
    <source>
        <dbReference type="SAM" id="SignalP"/>
    </source>
</evidence>
<evidence type="ECO:0000313" key="3">
    <source>
        <dbReference type="EMBL" id="KAJ3102440.1"/>
    </source>
</evidence>
<protein>
    <submittedName>
        <fullName evidence="3">Uncharacterized protein</fullName>
    </submittedName>
</protein>
<keyword evidence="4" id="KW-1185">Reference proteome</keyword>
<accession>A0AAD5SSY3</accession>
<dbReference type="CDD" id="cd01846">
    <property type="entry name" value="fatty_acyltransferase_like"/>
    <property type="match status" value="1"/>
</dbReference>
<evidence type="ECO:0000256" key="1">
    <source>
        <dbReference type="ARBA" id="ARBA00022801"/>
    </source>
</evidence>
<dbReference type="Pfam" id="PF00657">
    <property type="entry name" value="Lipase_GDSL"/>
    <property type="match status" value="1"/>
</dbReference>
<name>A0AAD5SSY3_9FUNG</name>
<dbReference type="Gene3D" id="3.40.50.1110">
    <property type="entry name" value="SGNH hydrolase"/>
    <property type="match status" value="2"/>
</dbReference>
<keyword evidence="2" id="KW-0732">Signal</keyword>
<sequence>MWVLSALLIATSTVASGFTDIVSFGDSVSDTGNLFRLDNGTYPPVPYYNGRFCNGPLWIEQLAGFVGATLHDYAYGGACATNASAFPVALPGGSSILVNQIPDLAAQLEIYQADPVSKSLDLSTTLFTVFAGGNDIDYAASAGQVPNIASIVAAVLAHVQNLVTLGAKNVLVNNMPPLEDSPGHIAYGATAIRILTELTAAYNTYLVSGLQKLETVDPTLHLFINNFFNITTYTSTPEGQAFFSFTNVVDACLNFTTLTVCAEPDKYYFWDSIHPTTRAQNFIAQFAYNELFGISGYLAPDSVVNPTTTFATSTAISTTEATTSTTKVPYAALTNVSETNLYSSALAVSNSKTKAIVFTAAVAMMSSVIARSILDIISFGDSLSDTGNLFKLDLGIFPPAPYYKGRFSNYPVVSASHFVNVTLHHFAFGGSWATNVSIATLNLTGLESLFSDLPDLAAQFVLFKANPMAKNLIFDSTLFKVFACGDDINFTVTLSKSPNNTSIVNAVLANILVNKMLPLEGAPKHFDLGSSVVTTLTNITTRDNADLVSGLNKIAIAYLTVNIVINNFYNLSNYTTTPAELAIFEFTNITSACLEISTLNACEQPD</sequence>
<proteinExistence type="predicted"/>
<organism evidence="3 4">
    <name type="scientific">Physocladia obscura</name>
    <dbReference type="NCBI Taxonomy" id="109957"/>
    <lineage>
        <taxon>Eukaryota</taxon>
        <taxon>Fungi</taxon>
        <taxon>Fungi incertae sedis</taxon>
        <taxon>Chytridiomycota</taxon>
        <taxon>Chytridiomycota incertae sedis</taxon>
        <taxon>Chytridiomycetes</taxon>
        <taxon>Chytridiales</taxon>
        <taxon>Chytriomycetaceae</taxon>
        <taxon>Physocladia</taxon>
    </lineage>
</organism>
<dbReference type="Proteomes" id="UP001211907">
    <property type="component" value="Unassembled WGS sequence"/>
</dbReference>
<feature type="chain" id="PRO_5042049642" evidence="2">
    <location>
        <begin position="18"/>
        <end position="606"/>
    </location>
</feature>
<dbReference type="EMBL" id="JADGJH010002165">
    <property type="protein sequence ID" value="KAJ3102440.1"/>
    <property type="molecule type" value="Genomic_DNA"/>
</dbReference>
<dbReference type="PANTHER" id="PTHR45648:SF22">
    <property type="entry name" value="GDSL LIPASE_ACYLHYDROLASE FAMILY PROTEIN (AFU_ORTHOLOGUE AFUA_4G14700)"/>
    <property type="match status" value="1"/>
</dbReference>
<feature type="signal peptide" evidence="2">
    <location>
        <begin position="1"/>
        <end position="17"/>
    </location>
</feature>
<dbReference type="InterPro" id="IPR051058">
    <property type="entry name" value="GDSL_Est/Lipase"/>
</dbReference>
<dbReference type="InterPro" id="IPR036514">
    <property type="entry name" value="SGNH_hydro_sf"/>
</dbReference>
<dbReference type="PANTHER" id="PTHR45648">
    <property type="entry name" value="GDSL LIPASE/ACYLHYDROLASE FAMILY PROTEIN (AFU_ORTHOLOGUE AFUA_4G14700)"/>
    <property type="match status" value="1"/>
</dbReference>